<evidence type="ECO:0000259" key="1">
    <source>
        <dbReference type="Pfam" id="PF01471"/>
    </source>
</evidence>
<gene>
    <name evidence="3" type="ORF">H1W37_19220</name>
</gene>
<dbReference type="Gene3D" id="1.10.530.10">
    <property type="match status" value="1"/>
</dbReference>
<dbReference type="InterPro" id="IPR002477">
    <property type="entry name" value="Peptidoglycan-bd-like"/>
</dbReference>
<organism evidence="3 4">
    <name type="scientific">Stappia taiwanensis</name>
    <dbReference type="NCBI Taxonomy" id="992267"/>
    <lineage>
        <taxon>Bacteria</taxon>
        <taxon>Pseudomonadati</taxon>
        <taxon>Pseudomonadota</taxon>
        <taxon>Alphaproteobacteria</taxon>
        <taxon>Hyphomicrobiales</taxon>
        <taxon>Stappiaceae</taxon>
        <taxon>Stappia</taxon>
    </lineage>
</organism>
<dbReference type="InterPro" id="IPR043426">
    <property type="entry name" value="MltB-like"/>
</dbReference>
<dbReference type="EMBL" id="JACEON010000025">
    <property type="protein sequence ID" value="MBA4613794.1"/>
    <property type="molecule type" value="Genomic_DNA"/>
</dbReference>
<accession>A0A838Y3P3</accession>
<dbReference type="SUPFAM" id="SSF53955">
    <property type="entry name" value="Lysozyme-like"/>
    <property type="match status" value="1"/>
</dbReference>
<comment type="caution">
    <text evidence="3">The sequence shown here is derived from an EMBL/GenBank/DDBJ whole genome shotgun (WGS) entry which is preliminary data.</text>
</comment>
<feature type="domain" description="Transglycosylase SLT" evidence="2">
    <location>
        <begin position="33"/>
        <end position="321"/>
    </location>
</feature>
<dbReference type="Gene3D" id="1.10.8.350">
    <property type="entry name" value="Bacterial muramidase"/>
    <property type="match status" value="1"/>
</dbReference>
<dbReference type="AlphaFoldDB" id="A0A838Y3P3"/>
<dbReference type="PANTHER" id="PTHR30163">
    <property type="entry name" value="MEMBRANE-BOUND LYTIC MUREIN TRANSGLYCOSYLASE B"/>
    <property type="match status" value="1"/>
</dbReference>
<dbReference type="InterPro" id="IPR036365">
    <property type="entry name" value="PGBD-like_sf"/>
</dbReference>
<dbReference type="Proteomes" id="UP000559404">
    <property type="component" value="Unassembled WGS sequence"/>
</dbReference>
<dbReference type="Pfam" id="PF13406">
    <property type="entry name" value="SLT_2"/>
    <property type="match status" value="1"/>
</dbReference>
<evidence type="ECO:0000313" key="4">
    <source>
        <dbReference type="Proteomes" id="UP000559404"/>
    </source>
</evidence>
<dbReference type="PANTHER" id="PTHR30163:SF10">
    <property type="entry name" value="TRANSGLYCOLASE-RELATED"/>
    <property type="match status" value="1"/>
</dbReference>
<proteinExistence type="predicted"/>
<dbReference type="InterPro" id="IPR036366">
    <property type="entry name" value="PGBDSf"/>
</dbReference>
<keyword evidence="4" id="KW-1185">Reference proteome</keyword>
<sequence length="400" mass="43470">MMWRARYGGLWLALAGVMALGGMVPEAGAASLDACVASIRTEALKKGVSRATVDKALSGVAYDEKAVRFSTAQPEYKTPIWDYLAFLVDEQRIADGKAMAKKHARTLAAVEKAYGVDRYIVLAVWGVESDYGQFRGDFHVPHALANVACSGRRKKYFRSELIHLLKIVDRGDVRLSDLNGSWAGAFGQTQFMPSTYRRLAVDHDGDGRRDLVNSVPDALASTANYLRKSGWVTGMPWGYEVKLPKGYRGPSGRKKRASVSAWGKRGLRHLDGDSLKGSAKAGLLLPAGANGPAFLVFKNFNAIYSYNVAESYALAISHLADRIRGGGPFKTPWPTSDPGLSRAERLELQKLLLKAGYDIGEADGRVGAATRAGIRQAEARHGMPQTGRPGRKIYRALGGR</sequence>
<protein>
    <submittedName>
        <fullName evidence="3">Lytic murein transglycosylase</fullName>
    </submittedName>
</protein>
<dbReference type="InterPro" id="IPR023346">
    <property type="entry name" value="Lysozyme-like_dom_sf"/>
</dbReference>
<evidence type="ECO:0000313" key="3">
    <source>
        <dbReference type="EMBL" id="MBA4613794.1"/>
    </source>
</evidence>
<reference evidence="3 4" key="1">
    <citation type="submission" date="2020-07" db="EMBL/GenBank/DDBJ databases">
        <authorList>
            <person name="Li M."/>
        </authorList>
    </citation>
    <scope>NUCLEOTIDE SEQUENCE [LARGE SCALE GENOMIC DNA]</scope>
    <source>
        <strain evidence="3 4">DSM 23284</strain>
    </source>
</reference>
<name>A0A838Y3P3_9HYPH</name>
<dbReference type="Gene3D" id="1.10.101.10">
    <property type="entry name" value="PGBD-like superfamily/PGBD"/>
    <property type="match status" value="1"/>
</dbReference>
<dbReference type="RefSeq" id="WP_181762008.1">
    <property type="nucleotide sequence ID" value="NZ_BMCR01000003.1"/>
</dbReference>
<dbReference type="GO" id="GO:0009253">
    <property type="term" value="P:peptidoglycan catabolic process"/>
    <property type="evidence" value="ECO:0007669"/>
    <property type="project" value="TreeGrafter"/>
</dbReference>
<dbReference type="InterPro" id="IPR031304">
    <property type="entry name" value="SLT_2"/>
</dbReference>
<dbReference type="NCBIfam" id="TIGR02283">
    <property type="entry name" value="MltB_2"/>
    <property type="match status" value="1"/>
</dbReference>
<dbReference type="Pfam" id="PF01471">
    <property type="entry name" value="PG_binding_1"/>
    <property type="match status" value="1"/>
</dbReference>
<dbReference type="GO" id="GO:0008933">
    <property type="term" value="F:peptidoglycan lytic transglycosylase activity"/>
    <property type="evidence" value="ECO:0007669"/>
    <property type="project" value="TreeGrafter"/>
</dbReference>
<feature type="domain" description="Peptidoglycan binding-like" evidence="1">
    <location>
        <begin position="342"/>
        <end position="397"/>
    </location>
</feature>
<evidence type="ECO:0000259" key="2">
    <source>
        <dbReference type="Pfam" id="PF13406"/>
    </source>
</evidence>
<dbReference type="CDD" id="cd13399">
    <property type="entry name" value="Slt35-like"/>
    <property type="match status" value="1"/>
</dbReference>
<dbReference type="SUPFAM" id="SSF47090">
    <property type="entry name" value="PGBD-like"/>
    <property type="match status" value="1"/>
</dbReference>
<reference evidence="3 4" key="2">
    <citation type="submission" date="2020-08" db="EMBL/GenBank/DDBJ databases">
        <title>Stappia taiwanensis sp. nov., isolated from a coastal thermal spring.</title>
        <authorList>
            <person name="Kampfer P."/>
        </authorList>
    </citation>
    <scope>NUCLEOTIDE SEQUENCE [LARGE SCALE GENOMIC DNA]</scope>
    <source>
        <strain evidence="3 4">DSM 23284</strain>
    </source>
</reference>
<dbReference type="InterPro" id="IPR011970">
    <property type="entry name" value="MltB_2"/>
</dbReference>